<reference evidence="21 22" key="1">
    <citation type="submission" date="2013-03" db="EMBL/GenBank/DDBJ databases">
        <title>The Genome Sequence of Exophiala aquamarina CBS 119918.</title>
        <authorList>
            <consortium name="The Broad Institute Genomics Platform"/>
            <person name="Cuomo C."/>
            <person name="de Hoog S."/>
            <person name="Gorbushina A."/>
            <person name="Walker B."/>
            <person name="Young S.K."/>
            <person name="Zeng Q."/>
            <person name="Gargeya S."/>
            <person name="Fitzgerald M."/>
            <person name="Haas B."/>
            <person name="Abouelleil A."/>
            <person name="Allen A.W."/>
            <person name="Alvarado L."/>
            <person name="Arachchi H.M."/>
            <person name="Berlin A.M."/>
            <person name="Chapman S.B."/>
            <person name="Gainer-Dewar J."/>
            <person name="Goldberg J."/>
            <person name="Griggs A."/>
            <person name="Gujja S."/>
            <person name="Hansen M."/>
            <person name="Howarth C."/>
            <person name="Imamovic A."/>
            <person name="Ireland A."/>
            <person name="Larimer J."/>
            <person name="McCowan C."/>
            <person name="Murphy C."/>
            <person name="Pearson M."/>
            <person name="Poon T.W."/>
            <person name="Priest M."/>
            <person name="Roberts A."/>
            <person name="Saif S."/>
            <person name="Shea T."/>
            <person name="Sisk P."/>
            <person name="Sykes S."/>
            <person name="Wortman J."/>
            <person name="Nusbaum C."/>
            <person name="Birren B."/>
        </authorList>
    </citation>
    <scope>NUCLEOTIDE SEQUENCE [LARGE SCALE GENOMIC DNA]</scope>
    <source>
        <strain evidence="21 22">CBS 119918</strain>
    </source>
</reference>
<evidence type="ECO:0000256" key="18">
    <source>
        <dbReference type="SAM" id="MobiDB-lite"/>
    </source>
</evidence>
<dbReference type="InterPro" id="IPR017938">
    <property type="entry name" value="Riboflavin_synthase-like_b-brl"/>
</dbReference>
<dbReference type="VEuPathDB" id="FungiDB:A1O9_06454"/>
<dbReference type="Proteomes" id="UP000027920">
    <property type="component" value="Unassembled WGS sequence"/>
</dbReference>
<dbReference type="PRINTS" id="PR00385">
    <property type="entry name" value="P450"/>
</dbReference>
<dbReference type="GO" id="GO:0050660">
    <property type="term" value="F:flavin adenine dinucleotide binding"/>
    <property type="evidence" value="ECO:0007669"/>
    <property type="project" value="TreeGrafter"/>
</dbReference>
<dbReference type="EC" id="1.6.2.4" evidence="16"/>
<dbReference type="CDD" id="cd11068">
    <property type="entry name" value="CYP120A1"/>
    <property type="match status" value="1"/>
</dbReference>
<evidence type="ECO:0000256" key="11">
    <source>
        <dbReference type="ARBA" id="ARBA00023002"/>
    </source>
</evidence>
<dbReference type="PANTHER" id="PTHR19384">
    <property type="entry name" value="NITRIC OXIDE SYNTHASE-RELATED"/>
    <property type="match status" value="1"/>
</dbReference>
<comment type="caution">
    <text evidence="21">The sequence shown here is derived from an EMBL/GenBank/DDBJ whole genome shotgun (WGS) entry which is preliminary data.</text>
</comment>
<dbReference type="InterPro" id="IPR017972">
    <property type="entry name" value="Cyt_P450_CS"/>
</dbReference>
<dbReference type="Pfam" id="PF00258">
    <property type="entry name" value="Flavodoxin_1"/>
    <property type="match status" value="1"/>
</dbReference>
<dbReference type="HOGENOM" id="CLU_001570_7_0_1"/>
<name>A0A072PGU4_9EURO</name>
<dbReference type="GO" id="GO:0003958">
    <property type="term" value="F:NADPH-hemoprotein reductase activity"/>
    <property type="evidence" value="ECO:0007669"/>
    <property type="project" value="UniProtKB-UniRule"/>
</dbReference>
<feature type="compositionally biased region" description="Low complexity" evidence="18">
    <location>
        <begin position="499"/>
        <end position="512"/>
    </location>
</feature>
<keyword evidence="7 16" id="KW-0479">Metal-binding</keyword>
<evidence type="ECO:0000256" key="14">
    <source>
        <dbReference type="ARBA" id="ARBA00047827"/>
    </source>
</evidence>
<dbReference type="CDD" id="cd06206">
    <property type="entry name" value="bifunctional_CYPOR"/>
    <property type="match status" value="1"/>
</dbReference>
<dbReference type="GO" id="GO:0005506">
    <property type="term" value="F:iron ion binding"/>
    <property type="evidence" value="ECO:0007669"/>
    <property type="project" value="UniProtKB-UniRule"/>
</dbReference>
<evidence type="ECO:0000259" key="19">
    <source>
        <dbReference type="PROSITE" id="PS50902"/>
    </source>
</evidence>
<dbReference type="GO" id="GO:0070330">
    <property type="term" value="F:aromatase activity"/>
    <property type="evidence" value="ECO:0007669"/>
    <property type="project" value="UniProtKB-UniRule"/>
</dbReference>
<evidence type="ECO:0000256" key="12">
    <source>
        <dbReference type="ARBA" id="ARBA00023004"/>
    </source>
</evidence>
<dbReference type="Gene3D" id="1.20.990.10">
    <property type="entry name" value="NADPH-cytochrome p450 Reductase, Chain A, domain 3"/>
    <property type="match status" value="1"/>
</dbReference>
<dbReference type="FunFam" id="1.10.630.10:FF:000040">
    <property type="entry name" value="Bifunctional cytochrome P450/NADPH--P450 reductase"/>
    <property type="match status" value="1"/>
</dbReference>
<keyword evidence="12 16" id="KW-0408">Iron</keyword>
<evidence type="ECO:0000256" key="1">
    <source>
        <dbReference type="ARBA" id="ARBA00001971"/>
    </source>
</evidence>
<comment type="similarity">
    <text evidence="2 16">In the N-terminal section; belongs to the cytochrome P450 family.</text>
</comment>
<keyword evidence="13 16" id="KW-0503">Monooxygenase</keyword>
<evidence type="ECO:0000256" key="4">
    <source>
        <dbReference type="ARBA" id="ARBA00022617"/>
    </source>
</evidence>
<dbReference type="SUPFAM" id="SSF63380">
    <property type="entry name" value="Riboflavin synthase domain-like"/>
    <property type="match status" value="1"/>
</dbReference>
<dbReference type="STRING" id="1182545.A0A072PGU4"/>
<feature type="domain" description="Flavodoxin-like" evidence="19">
    <location>
        <begin position="513"/>
        <end position="653"/>
    </location>
</feature>
<evidence type="ECO:0000256" key="7">
    <source>
        <dbReference type="ARBA" id="ARBA00022723"/>
    </source>
</evidence>
<keyword evidence="3 16" id="KW-0813">Transport</keyword>
<dbReference type="InterPro" id="IPR008254">
    <property type="entry name" value="Flavodoxin/NO_synth"/>
</dbReference>
<dbReference type="InterPro" id="IPR023206">
    <property type="entry name" value="Bifunctional_P450_P450_red"/>
</dbReference>
<accession>A0A072PGU4</accession>
<dbReference type="InterPro" id="IPR029039">
    <property type="entry name" value="Flavoprotein-like_sf"/>
</dbReference>
<comment type="cofactor">
    <cofactor evidence="16">
        <name>FAD</name>
        <dbReference type="ChEBI" id="CHEBI:57692"/>
    </cofactor>
    <cofactor evidence="16">
        <name>FMN</name>
        <dbReference type="ChEBI" id="CHEBI:58210"/>
    </cofactor>
</comment>
<evidence type="ECO:0000256" key="15">
    <source>
        <dbReference type="ARBA" id="ARBA00049342"/>
    </source>
</evidence>
<dbReference type="InterPro" id="IPR039261">
    <property type="entry name" value="FNR_nucleotide-bd"/>
</dbReference>
<keyword evidence="10 16" id="KW-0249">Electron transport</keyword>
<keyword evidence="11 16" id="KW-0560">Oxidoreductase</keyword>
<evidence type="ECO:0000256" key="2">
    <source>
        <dbReference type="ARBA" id="ARBA00010018"/>
    </source>
</evidence>
<comment type="catalytic activity">
    <reaction evidence="14 16">
        <text>an organic molecule + reduced [NADPH--hemoprotein reductase] + O2 = an alcohol + oxidized [NADPH--hemoprotein reductase] + H2O + H(+)</text>
        <dbReference type="Rhea" id="RHEA:17149"/>
        <dbReference type="Rhea" id="RHEA-COMP:11964"/>
        <dbReference type="Rhea" id="RHEA-COMP:11965"/>
        <dbReference type="ChEBI" id="CHEBI:15377"/>
        <dbReference type="ChEBI" id="CHEBI:15378"/>
        <dbReference type="ChEBI" id="CHEBI:15379"/>
        <dbReference type="ChEBI" id="CHEBI:30879"/>
        <dbReference type="ChEBI" id="CHEBI:57618"/>
        <dbReference type="ChEBI" id="CHEBI:58210"/>
        <dbReference type="ChEBI" id="CHEBI:142491"/>
        <dbReference type="EC" id="1.14.14.1"/>
    </reaction>
</comment>
<keyword evidence="5 16" id="KW-0285">Flavoprotein</keyword>
<evidence type="ECO:0000256" key="3">
    <source>
        <dbReference type="ARBA" id="ARBA00022448"/>
    </source>
</evidence>
<dbReference type="Gene3D" id="3.40.50.80">
    <property type="entry name" value="Nucleotide-binding domain of ferredoxin-NADP reductase (FNR) module"/>
    <property type="match status" value="1"/>
</dbReference>
<evidence type="ECO:0000256" key="6">
    <source>
        <dbReference type="ARBA" id="ARBA00022643"/>
    </source>
</evidence>
<dbReference type="InterPro" id="IPR002401">
    <property type="entry name" value="Cyt_P450_E_grp-I"/>
</dbReference>
<keyword evidence="9 16" id="KW-0521">NADP</keyword>
<evidence type="ECO:0000256" key="16">
    <source>
        <dbReference type="PIRNR" id="PIRNR000209"/>
    </source>
</evidence>
<feature type="domain" description="FAD-binding FR-type" evidence="20">
    <location>
        <begin position="685"/>
        <end position="916"/>
    </location>
</feature>
<evidence type="ECO:0000256" key="9">
    <source>
        <dbReference type="ARBA" id="ARBA00022857"/>
    </source>
</evidence>
<dbReference type="GO" id="GO:0010181">
    <property type="term" value="F:FMN binding"/>
    <property type="evidence" value="ECO:0007669"/>
    <property type="project" value="UniProtKB-UniRule"/>
</dbReference>
<evidence type="ECO:0000256" key="8">
    <source>
        <dbReference type="ARBA" id="ARBA00022827"/>
    </source>
</evidence>
<dbReference type="SUPFAM" id="SSF52218">
    <property type="entry name" value="Flavoproteins"/>
    <property type="match status" value="1"/>
</dbReference>
<dbReference type="PROSITE" id="PS50902">
    <property type="entry name" value="FLAVODOXIN_LIKE"/>
    <property type="match status" value="1"/>
</dbReference>
<dbReference type="PRINTS" id="PR00463">
    <property type="entry name" value="EP450I"/>
</dbReference>
<dbReference type="InterPro" id="IPR001433">
    <property type="entry name" value="OxRdtase_FAD/NAD-bd"/>
</dbReference>
<dbReference type="InterPro" id="IPR001128">
    <property type="entry name" value="Cyt_P450"/>
</dbReference>
<dbReference type="AlphaFoldDB" id="A0A072PGU4"/>
<dbReference type="PROSITE" id="PS51384">
    <property type="entry name" value="FAD_FR"/>
    <property type="match status" value="1"/>
</dbReference>
<dbReference type="GO" id="GO:0005829">
    <property type="term" value="C:cytosol"/>
    <property type="evidence" value="ECO:0007669"/>
    <property type="project" value="TreeGrafter"/>
</dbReference>
<dbReference type="EMBL" id="AMGV01000004">
    <property type="protein sequence ID" value="KEF58528.1"/>
    <property type="molecule type" value="Genomic_DNA"/>
</dbReference>
<evidence type="ECO:0000313" key="21">
    <source>
        <dbReference type="EMBL" id="KEF58528.1"/>
    </source>
</evidence>
<dbReference type="InterPro" id="IPR023173">
    <property type="entry name" value="NADPH_Cyt_P450_Rdtase_alpha"/>
</dbReference>
<feature type="region of interest" description="Disordered" evidence="18">
    <location>
        <begin position="482"/>
        <end position="512"/>
    </location>
</feature>
<dbReference type="GO" id="GO:0020037">
    <property type="term" value="F:heme binding"/>
    <property type="evidence" value="ECO:0007669"/>
    <property type="project" value="UniProtKB-UniRule"/>
</dbReference>
<dbReference type="SUPFAM" id="SSF52343">
    <property type="entry name" value="Ferredoxin reductase-like, C-terminal NADP-linked domain"/>
    <property type="match status" value="1"/>
</dbReference>
<keyword evidence="4 16" id="KW-0349">Heme</keyword>
<keyword evidence="8 16" id="KW-0274">FAD</keyword>
<dbReference type="EC" id="1.14.14.1" evidence="16"/>
<dbReference type="Pfam" id="PF00067">
    <property type="entry name" value="p450"/>
    <property type="match status" value="1"/>
</dbReference>
<evidence type="ECO:0000256" key="10">
    <source>
        <dbReference type="ARBA" id="ARBA00022982"/>
    </source>
</evidence>
<evidence type="ECO:0000256" key="5">
    <source>
        <dbReference type="ARBA" id="ARBA00022630"/>
    </source>
</evidence>
<feature type="compositionally biased region" description="Polar residues" evidence="18">
    <location>
        <begin position="488"/>
        <end position="498"/>
    </location>
</feature>
<evidence type="ECO:0000256" key="13">
    <source>
        <dbReference type="ARBA" id="ARBA00023033"/>
    </source>
</evidence>
<organism evidence="21 22">
    <name type="scientific">Exophiala aquamarina CBS 119918</name>
    <dbReference type="NCBI Taxonomy" id="1182545"/>
    <lineage>
        <taxon>Eukaryota</taxon>
        <taxon>Fungi</taxon>
        <taxon>Dikarya</taxon>
        <taxon>Ascomycota</taxon>
        <taxon>Pezizomycotina</taxon>
        <taxon>Eurotiomycetes</taxon>
        <taxon>Chaetothyriomycetidae</taxon>
        <taxon>Chaetothyriales</taxon>
        <taxon>Herpotrichiellaceae</taxon>
        <taxon>Exophiala</taxon>
    </lineage>
</organism>
<dbReference type="Gene3D" id="1.10.630.10">
    <property type="entry name" value="Cytochrome P450"/>
    <property type="match status" value="1"/>
</dbReference>
<dbReference type="PROSITE" id="PS00086">
    <property type="entry name" value="CYTOCHROME_P450"/>
    <property type="match status" value="1"/>
</dbReference>
<dbReference type="InterPro" id="IPR036396">
    <property type="entry name" value="Cyt_P450_sf"/>
</dbReference>
<dbReference type="InterPro" id="IPR017927">
    <property type="entry name" value="FAD-bd_FR_type"/>
</dbReference>
<comment type="cofactor">
    <cofactor evidence="1 16 17">
        <name>heme</name>
        <dbReference type="ChEBI" id="CHEBI:30413"/>
    </cofactor>
</comment>
<protein>
    <recommendedName>
        <fullName evidence="16">Bifunctional cytochrome P450/NADPH--P450 reductase</fullName>
    </recommendedName>
    <domain>
        <recommendedName>
            <fullName evidence="16">Cytochrome P450</fullName>
            <ecNumber evidence="16">1.14.14.1</ecNumber>
        </recommendedName>
    </domain>
    <domain>
        <recommendedName>
            <fullName evidence="16">NADPH--cytochrome P450 reductase</fullName>
            <ecNumber evidence="16">1.6.2.4</ecNumber>
        </recommendedName>
    </domain>
</protein>
<dbReference type="PIRSF" id="PIRSF000209">
    <property type="entry name" value="Bifunctional_P450_P450R"/>
    <property type="match status" value="1"/>
</dbReference>
<proteinExistence type="inferred from homology"/>
<evidence type="ECO:0000313" key="22">
    <source>
        <dbReference type="Proteomes" id="UP000027920"/>
    </source>
</evidence>
<keyword evidence="22" id="KW-1185">Reference proteome</keyword>
<dbReference type="InterPro" id="IPR003097">
    <property type="entry name" value="CysJ-like_FAD-binding"/>
</dbReference>
<feature type="binding site" description="axial binding residue" evidence="17">
    <location>
        <position position="411"/>
    </location>
    <ligand>
        <name>heme</name>
        <dbReference type="ChEBI" id="CHEBI:30413"/>
    </ligand>
    <ligandPart>
        <name>Fe</name>
        <dbReference type="ChEBI" id="CHEBI:18248"/>
    </ligandPart>
</feature>
<dbReference type="PANTHER" id="PTHR19384:SF127">
    <property type="entry name" value="BIFUNCTIONAL CYTOCHROME P450_NADPH--P450 REDUCTASE"/>
    <property type="match status" value="1"/>
</dbReference>
<gene>
    <name evidence="21" type="ORF">A1O9_06454</name>
</gene>
<keyword evidence="6 16" id="KW-0288">FMN</keyword>
<dbReference type="RefSeq" id="XP_013261118.1">
    <property type="nucleotide sequence ID" value="XM_013405664.1"/>
</dbReference>
<dbReference type="Gene3D" id="2.40.30.10">
    <property type="entry name" value="Translation factors"/>
    <property type="match status" value="1"/>
</dbReference>
<dbReference type="Pfam" id="PF00175">
    <property type="entry name" value="NAD_binding_1"/>
    <property type="match status" value="1"/>
</dbReference>
<dbReference type="Pfam" id="PF00667">
    <property type="entry name" value="FAD_binding_1"/>
    <property type="match status" value="1"/>
</dbReference>
<dbReference type="GeneID" id="25281371"/>
<dbReference type="SUPFAM" id="SSF48264">
    <property type="entry name" value="Cytochrome P450"/>
    <property type="match status" value="1"/>
</dbReference>
<comment type="catalytic activity">
    <reaction evidence="15 16">
        <text>2 oxidized [cytochrome P450] + NADPH = 2 reduced [cytochrome P450] + NADP(+) + H(+)</text>
        <dbReference type="Rhea" id="RHEA:24040"/>
        <dbReference type="Rhea" id="RHEA-COMP:14627"/>
        <dbReference type="Rhea" id="RHEA-COMP:14628"/>
        <dbReference type="ChEBI" id="CHEBI:15378"/>
        <dbReference type="ChEBI" id="CHEBI:55376"/>
        <dbReference type="ChEBI" id="CHEBI:57783"/>
        <dbReference type="ChEBI" id="CHEBI:58349"/>
        <dbReference type="ChEBI" id="CHEBI:60344"/>
        <dbReference type="EC" id="1.6.2.4"/>
    </reaction>
</comment>
<evidence type="ECO:0000256" key="17">
    <source>
        <dbReference type="PIRSR" id="PIRSR000209-1"/>
    </source>
</evidence>
<sequence length="1088" mass="121306">MTEPIPGPRSLPVVGNLLDIWQDRDIPLRGLERVAEAYGPIYQAMLGGKRRIVCSSAALLEELTDEKRFSKVPPPQVSSVPGPKGLFTAKNDDPDWHQGHRILMPAFAPFSIQSMFPDMKDIANQLILSWARKGAENRILATEDYTRLTLDTIALCTMSFRFNSFYSDGLHPFVQALMTVFSENTARTTRPGIVTKLRYKANKEYEDARKLMRKIGQDIVTNRRANPSDKPDVLNTMIFGKDPKTGQTMRDELITEQMLTFLIAGHETTSGLLSFATAHLLKHPHTYLKAQKEVDEVIGKRSIEVEDIQKLKYLNAVLRETARLSPTVPVLQKQVNPAIAHEVVTVDNGRYRIDPNDHIILLMSKCQTDAKVWGDNADDFEPERMLDENFDKVLSQYPGAWKPFGNGKRACIGRPFAWQEAMLVLAMILQNFDVQLDDPNYTMKIKQTLTVKPDDLYIRVTPRGQMDATNMDTLLHTSDAASKANGKNGVQSHATANGSSKAPSSKSKQSKPISILFGSNTGTCQAFAQRIASDVASRGYTPTIADMDSATGNLPKDNPVIVITSSYEGQPPDNAARFIEWLQECKEGSLAGVEYTVIGCGHRDWTHTFHRIPKLTDELLTKCGAKRLVPAGFIDAAKGNLYGDFDDWVDNSFWPQMSLEQSQDAPEPTSNVEVSTNARASSLRYDVKPALVMSNYVLTSNGEPTKRHMEIQLPSDSTYECGDYLAILPLNSEKNVRRIMNHFGLPWDSVVTIKSDLPSVIPTNVGLSVFDVLRSYVELSEPATKKNLKVLALYAEDSRDKTYLQELTAENGSYEVEITGKRTSLFDILSHHPSVQLPFGDFLTMLPPLHVRQYSISSSPLEKASTCTITYGVIDTAAMSDPEQRYEGVTGNYLQSLTEGDTVQVSVRPSAKKTFRIPVDAEKTPLLMFAAGTGVAPFRGFLQHRSIQLKANPNRKLARAILFLGCRTQVGDRLYAEQIDQWVEEGVVEVRYAFSKEKEASQGCAYVPDRMLLEAQDIVALWRSDARGYVCGTRKFAEGIRGAATRIAIQARERLIAENGSVSEEERAKMESRFKEALQERVASDVFD</sequence>
<evidence type="ECO:0000259" key="20">
    <source>
        <dbReference type="PROSITE" id="PS51384"/>
    </source>
</evidence>
<dbReference type="OrthoDB" id="1470350at2759"/>
<dbReference type="Gene3D" id="3.40.50.360">
    <property type="match status" value="1"/>
</dbReference>